<keyword evidence="1" id="KW-1133">Transmembrane helix</keyword>
<feature type="transmembrane region" description="Helical" evidence="1">
    <location>
        <begin position="69"/>
        <end position="87"/>
    </location>
</feature>
<evidence type="ECO:0000313" key="3">
    <source>
        <dbReference type="EMBL" id="QDT14082.1"/>
    </source>
</evidence>
<feature type="transmembrane region" description="Helical" evidence="1">
    <location>
        <begin position="20"/>
        <end position="37"/>
    </location>
</feature>
<evidence type="ECO:0000256" key="1">
    <source>
        <dbReference type="SAM" id="Phobius"/>
    </source>
</evidence>
<keyword evidence="4" id="KW-1185">Reference proteome</keyword>
<name>A0A517P3X9_9PLAN</name>
<reference evidence="3 4" key="1">
    <citation type="submission" date="2019-02" db="EMBL/GenBank/DDBJ databases">
        <title>Deep-cultivation of Planctomycetes and their phenomic and genomic characterization uncovers novel biology.</title>
        <authorList>
            <person name="Wiegand S."/>
            <person name="Jogler M."/>
            <person name="Boedeker C."/>
            <person name="Pinto D."/>
            <person name="Vollmers J."/>
            <person name="Rivas-Marin E."/>
            <person name="Kohn T."/>
            <person name="Peeters S.H."/>
            <person name="Heuer A."/>
            <person name="Rast P."/>
            <person name="Oberbeckmann S."/>
            <person name="Bunk B."/>
            <person name="Jeske O."/>
            <person name="Meyerdierks A."/>
            <person name="Storesund J.E."/>
            <person name="Kallscheuer N."/>
            <person name="Luecker S."/>
            <person name="Lage O.M."/>
            <person name="Pohl T."/>
            <person name="Merkel B.J."/>
            <person name="Hornburger P."/>
            <person name="Mueller R.-W."/>
            <person name="Bruemmer F."/>
            <person name="Labrenz M."/>
            <person name="Spormann A.M."/>
            <person name="Op den Camp H."/>
            <person name="Overmann J."/>
            <person name="Amann R."/>
            <person name="Jetten M.S.M."/>
            <person name="Mascher T."/>
            <person name="Medema M.H."/>
            <person name="Devos D.P."/>
            <person name="Kaster A.-K."/>
            <person name="Ovreas L."/>
            <person name="Rohde M."/>
            <person name="Galperin M.Y."/>
            <person name="Jogler C."/>
        </authorList>
    </citation>
    <scope>NUCLEOTIDE SEQUENCE [LARGE SCALE GENOMIC DNA]</scope>
    <source>
        <strain evidence="3 4">CA12</strain>
    </source>
</reference>
<feature type="domain" description="CBU-0592-like" evidence="2">
    <location>
        <begin position="17"/>
        <end position="86"/>
    </location>
</feature>
<feature type="transmembrane region" description="Helical" evidence="1">
    <location>
        <begin position="43"/>
        <end position="62"/>
    </location>
</feature>
<proteinExistence type="predicted"/>
<keyword evidence="1" id="KW-0472">Membrane</keyword>
<dbReference type="RefSeq" id="WP_207622081.1">
    <property type="nucleotide sequence ID" value="NZ_CP036265.1"/>
</dbReference>
<dbReference type="KEGG" id="acaf:CA12_01500"/>
<dbReference type="Proteomes" id="UP000318741">
    <property type="component" value="Chromosome"/>
</dbReference>
<dbReference type="Pfam" id="PF26604">
    <property type="entry name" value="CBU_0592"/>
    <property type="match status" value="1"/>
</dbReference>
<sequence>MSPLRRLNALVERNIRAVEMTGVLMRIFSFSLVSWLGPESPFLFVWAFNTVDAVLLSWCAILKKDWAYTLLNVFWIGVGVVGVLRAAEVGSH</sequence>
<dbReference type="AlphaFoldDB" id="A0A517P3X9"/>
<organism evidence="3 4">
    <name type="scientific">Alienimonas californiensis</name>
    <dbReference type="NCBI Taxonomy" id="2527989"/>
    <lineage>
        <taxon>Bacteria</taxon>
        <taxon>Pseudomonadati</taxon>
        <taxon>Planctomycetota</taxon>
        <taxon>Planctomycetia</taxon>
        <taxon>Planctomycetales</taxon>
        <taxon>Planctomycetaceae</taxon>
        <taxon>Alienimonas</taxon>
    </lineage>
</organism>
<evidence type="ECO:0000313" key="4">
    <source>
        <dbReference type="Proteomes" id="UP000318741"/>
    </source>
</evidence>
<dbReference type="InterPro" id="IPR058058">
    <property type="entry name" value="CBU_0592-like"/>
</dbReference>
<dbReference type="EMBL" id="CP036265">
    <property type="protein sequence ID" value="QDT14082.1"/>
    <property type="molecule type" value="Genomic_DNA"/>
</dbReference>
<gene>
    <name evidence="3" type="ORF">CA12_01500</name>
</gene>
<keyword evidence="1" id="KW-0812">Transmembrane</keyword>
<protein>
    <recommendedName>
        <fullName evidence="2">CBU-0592-like domain-containing protein</fullName>
    </recommendedName>
</protein>
<evidence type="ECO:0000259" key="2">
    <source>
        <dbReference type="Pfam" id="PF26604"/>
    </source>
</evidence>
<accession>A0A517P3X9</accession>